<evidence type="ECO:0000313" key="8">
    <source>
        <dbReference type="Proteomes" id="UP000429523"/>
    </source>
</evidence>
<name>A0A6A3FW81_9STRA</name>
<dbReference type="EMBL" id="QXGB01000142">
    <property type="protein sequence ID" value="KAE9228252.1"/>
    <property type="molecule type" value="Genomic_DNA"/>
</dbReference>
<proteinExistence type="predicted"/>
<evidence type="ECO:0000313" key="7">
    <source>
        <dbReference type="EMBL" id="KAE9250977.1"/>
    </source>
</evidence>
<organism evidence="5 8">
    <name type="scientific">Phytophthora fragariae</name>
    <dbReference type="NCBI Taxonomy" id="53985"/>
    <lineage>
        <taxon>Eukaryota</taxon>
        <taxon>Sar</taxon>
        <taxon>Stramenopiles</taxon>
        <taxon>Oomycota</taxon>
        <taxon>Peronosporomycetes</taxon>
        <taxon>Peronosporales</taxon>
        <taxon>Peronosporaceae</taxon>
        <taxon>Phytophthora</taxon>
    </lineage>
</organism>
<gene>
    <name evidence="7" type="ORF">PF002_g4497</name>
    <name evidence="6" type="ORF">PF005_g4382</name>
    <name evidence="5" type="ORF">PF009_g915</name>
</gene>
<comment type="caution">
    <text evidence="5">The sequence shown here is derived from an EMBL/GenBank/DDBJ whole genome shotgun (WGS) entry which is preliminary data.</text>
</comment>
<evidence type="ECO:0000313" key="6">
    <source>
        <dbReference type="EMBL" id="KAE9228252.1"/>
    </source>
</evidence>
<keyword evidence="9" id="KW-1185">Reference proteome</keyword>
<evidence type="ECO:0000256" key="1">
    <source>
        <dbReference type="ARBA" id="ARBA00022723"/>
    </source>
</evidence>
<dbReference type="OrthoDB" id="119833at2759"/>
<evidence type="ECO:0000256" key="3">
    <source>
        <dbReference type="ARBA" id="ARBA00022833"/>
    </source>
</evidence>
<evidence type="ECO:0000313" key="5">
    <source>
        <dbReference type="EMBL" id="KAE8949522.1"/>
    </source>
</evidence>
<dbReference type="EMBL" id="QXGF01000020">
    <property type="protein sequence ID" value="KAE8949522.1"/>
    <property type="molecule type" value="Genomic_DNA"/>
</dbReference>
<reference evidence="8 9" key="1">
    <citation type="submission" date="2018-08" db="EMBL/GenBank/DDBJ databases">
        <title>Genomic investigation of the strawberry pathogen Phytophthora fragariae indicates pathogenicity is determined by transcriptional variation in three key races.</title>
        <authorList>
            <person name="Adams T.M."/>
            <person name="Armitage A.D."/>
            <person name="Sobczyk M.K."/>
            <person name="Bates H.J."/>
            <person name="Dunwell J.M."/>
            <person name="Nellist C.F."/>
            <person name="Harrison R.J."/>
        </authorList>
    </citation>
    <scope>NUCLEOTIDE SEQUENCE [LARGE SCALE GENOMIC DNA]</scope>
    <source>
        <strain evidence="7 10">BC-1</strain>
        <strain evidence="6 9">NOV-27</strain>
        <strain evidence="5 8">NOV-9</strain>
    </source>
</reference>
<evidence type="ECO:0000313" key="9">
    <source>
        <dbReference type="Proteomes" id="UP000433483"/>
    </source>
</evidence>
<accession>A0A6A3FW81</accession>
<keyword evidence="1" id="KW-0479">Metal-binding</keyword>
<dbReference type="Proteomes" id="UP000429523">
    <property type="component" value="Unassembled WGS sequence"/>
</dbReference>
<dbReference type="GO" id="GO:0003677">
    <property type="term" value="F:DNA binding"/>
    <property type="evidence" value="ECO:0007669"/>
    <property type="project" value="InterPro"/>
</dbReference>
<dbReference type="InterPro" id="IPR003656">
    <property type="entry name" value="Znf_BED"/>
</dbReference>
<keyword evidence="2" id="KW-0863">Zinc-finger</keyword>
<dbReference type="GO" id="GO:0008270">
    <property type="term" value="F:zinc ion binding"/>
    <property type="evidence" value="ECO:0007669"/>
    <property type="project" value="UniProtKB-KW"/>
</dbReference>
<feature type="domain" description="BED-type" evidence="4">
    <location>
        <begin position="32"/>
        <end position="65"/>
    </location>
</feature>
<protein>
    <recommendedName>
        <fullName evidence="4">BED-type domain-containing protein</fullName>
    </recommendedName>
</protein>
<dbReference type="Proteomes" id="UP000440367">
    <property type="component" value="Unassembled WGS sequence"/>
</dbReference>
<evidence type="ECO:0000313" key="10">
    <source>
        <dbReference type="Proteomes" id="UP000440367"/>
    </source>
</evidence>
<dbReference type="EMBL" id="QXGD01000140">
    <property type="protein sequence ID" value="KAE9250977.1"/>
    <property type="molecule type" value="Genomic_DNA"/>
</dbReference>
<evidence type="ECO:0000256" key="2">
    <source>
        <dbReference type="ARBA" id="ARBA00022771"/>
    </source>
</evidence>
<sequence length="142" mass="16090">MPRVHKQEYWAFIDLVAPSEQLPQGKEQWSSSDATLAYCHKCKATFEYKSGTSANVRKHLRQAHPNVILKTHGSMELSEASKMVNEALASKRKSGASFLSPSKRAKRVTPAQEEMVTRLLIDWICKCLRPLGVTEDKELRFS</sequence>
<dbReference type="Pfam" id="PF02892">
    <property type="entry name" value="zf-BED"/>
    <property type="match status" value="1"/>
</dbReference>
<evidence type="ECO:0000259" key="4">
    <source>
        <dbReference type="Pfam" id="PF02892"/>
    </source>
</evidence>
<dbReference type="AlphaFoldDB" id="A0A6A3FW81"/>
<keyword evidence="3" id="KW-0862">Zinc</keyword>
<dbReference type="Proteomes" id="UP000433483">
    <property type="component" value="Unassembled WGS sequence"/>
</dbReference>